<keyword evidence="1" id="KW-0472">Membrane</keyword>
<dbReference type="InterPro" id="IPR025671">
    <property type="entry name" value="HXXEE"/>
</dbReference>
<comment type="caution">
    <text evidence="2">The sequence shown here is derived from an EMBL/GenBank/DDBJ whole genome shotgun (WGS) entry which is preliminary data.</text>
</comment>
<evidence type="ECO:0000256" key="1">
    <source>
        <dbReference type="SAM" id="Phobius"/>
    </source>
</evidence>
<dbReference type="AlphaFoldDB" id="A0A7W8QPL0"/>
<reference evidence="2 3" key="1">
    <citation type="submission" date="2020-08" db="EMBL/GenBank/DDBJ databases">
        <title>Sequencing the genomes of 1000 actinobacteria strains.</title>
        <authorList>
            <person name="Klenk H.-P."/>
        </authorList>
    </citation>
    <scope>NUCLEOTIDE SEQUENCE [LARGE SCALE GENOMIC DNA]</scope>
    <source>
        <strain evidence="2 3">DSM 44551</strain>
    </source>
</reference>
<dbReference type="EMBL" id="JACHDB010000001">
    <property type="protein sequence ID" value="MBB5433548.1"/>
    <property type="molecule type" value="Genomic_DNA"/>
</dbReference>
<feature type="transmembrane region" description="Helical" evidence="1">
    <location>
        <begin position="156"/>
        <end position="175"/>
    </location>
</feature>
<dbReference type="Proteomes" id="UP000572635">
    <property type="component" value="Unassembled WGS sequence"/>
</dbReference>
<feature type="transmembrane region" description="Helical" evidence="1">
    <location>
        <begin position="120"/>
        <end position="136"/>
    </location>
</feature>
<dbReference type="RefSeq" id="WP_184393387.1">
    <property type="nucleotide sequence ID" value="NZ_BAAAJD010000090.1"/>
</dbReference>
<gene>
    <name evidence="2" type="ORF">HDA36_003632</name>
</gene>
<proteinExistence type="predicted"/>
<keyword evidence="1" id="KW-0812">Transmembrane</keyword>
<keyword evidence="3" id="KW-1185">Reference proteome</keyword>
<evidence type="ECO:0000313" key="3">
    <source>
        <dbReference type="Proteomes" id="UP000572635"/>
    </source>
</evidence>
<organism evidence="2 3">
    <name type="scientific">Nocardiopsis composta</name>
    <dbReference type="NCBI Taxonomy" id="157465"/>
    <lineage>
        <taxon>Bacteria</taxon>
        <taxon>Bacillati</taxon>
        <taxon>Actinomycetota</taxon>
        <taxon>Actinomycetes</taxon>
        <taxon>Streptosporangiales</taxon>
        <taxon>Nocardiopsidaceae</taxon>
        <taxon>Nocardiopsis</taxon>
    </lineage>
</organism>
<protein>
    <recommendedName>
        <fullName evidence="4">HXXEE domain-containing protein</fullName>
    </recommendedName>
</protein>
<accession>A0A7W8QPL0</accession>
<dbReference type="Pfam" id="PF13787">
    <property type="entry name" value="HXXEE"/>
    <property type="match status" value="1"/>
</dbReference>
<evidence type="ECO:0000313" key="2">
    <source>
        <dbReference type="EMBL" id="MBB5433548.1"/>
    </source>
</evidence>
<sequence>MTDRTEPVPAAATWGLFAAWALHDAEELITMPGWAERARPRLERALPQVPGKVWDRLSVDRAHTRAAIGLMGCVVLAASAEGARTGGRSPLYQAVLAGFGLHTLTHLASAAVLRGYTPGVVTAPLVAAPFTLWARHRLRRAGVPTASGRSGAAASALFPVVVGGVHAGAAGLVALGRAVRGRRSRPA</sequence>
<evidence type="ECO:0008006" key="4">
    <source>
        <dbReference type="Google" id="ProtNLM"/>
    </source>
</evidence>
<keyword evidence="1" id="KW-1133">Transmembrane helix</keyword>
<name>A0A7W8QPL0_9ACTN</name>